<evidence type="ECO:0000259" key="20">
    <source>
        <dbReference type="Pfam" id="PF03372"/>
    </source>
</evidence>
<dbReference type="GO" id="GO:0005634">
    <property type="term" value="C:nucleus"/>
    <property type="evidence" value="ECO:0007669"/>
    <property type="project" value="UniProtKB-SubCell"/>
</dbReference>
<evidence type="ECO:0000313" key="22">
    <source>
        <dbReference type="Proteomes" id="UP001415857"/>
    </source>
</evidence>
<evidence type="ECO:0000256" key="16">
    <source>
        <dbReference type="ARBA" id="ARBA00023015"/>
    </source>
</evidence>
<evidence type="ECO:0000256" key="10">
    <source>
        <dbReference type="ARBA" id="ARBA00022723"/>
    </source>
</evidence>
<feature type="domain" description="Endonuclease/exonuclease/phosphatase" evidence="20">
    <location>
        <begin position="249"/>
        <end position="561"/>
    </location>
</feature>
<comment type="function">
    <text evidence="19">Acts as a catalytic component of the CCR4-NOT core complex, which in the nucleus seems to be a general transcription factor, and in the cytoplasm the major mRNA deadenylase involved in mRNA turnover.</text>
</comment>
<keyword evidence="13" id="KW-0269">Exonuclease</keyword>
<evidence type="ECO:0000256" key="14">
    <source>
        <dbReference type="ARBA" id="ARBA00022842"/>
    </source>
</evidence>
<evidence type="ECO:0000256" key="2">
    <source>
        <dbReference type="ARBA" id="ARBA00001946"/>
    </source>
</evidence>
<evidence type="ECO:0000256" key="4">
    <source>
        <dbReference type="ARBA" id="ARBA00004496"/>
    </source>
</evidence>
<keyword evidence="8" id="KW-0963">Cytoplasm</keyword>
<comment type="cofactor">
    <cofactor evidence="2">
        <name>Mg(2+)</name>
        <dbReference type="ChEBI" id="CHEBI:18420"/>
    </cofactor>
</comment>
<keyword evidence="22" id="KW-1185">Reference proteome</keyword>
<accession>A0AAP0NG26</accession>
<evidence type="ECO:0000256" key="11">
    <source>
        <dbReference type="ARBA" id="ARBA00022737"/>
    </source>
</evidence>
<dbReference type="InterPro" id="IPR005135">
    <property type="entry name" value="Endo/exonuclease/phosphatase"/>
</dbReference>
<evidence type="ECO:0000256" key="8">
    <source>
        <dbReference type="ARBA" id="ARBA00022490"/>
    </source>
</evidence>
<evidence type="ECO:0000256" key="17">
    <source>
        <dbReference type="ARBA" id="ARBA00023163"/>
    </source>
</evidence>
<evidence type="ECO:0000256" key="5">
    <source>
        <dbReference type="ARBA" id="ARBA00010774"/>
    </source>
</evidence>
<evidence type="ECO:0000256" key="6">
    <source>
        <dbReference type="ARBA" id="ARBA00011757"/>
    </source>
</evidence>
<evidence type="ECO:0000256" key="1">
    <source>
        <dbReference type="ARBA" id="ARBA00001663"/>
    </source>
</evidence>
<dbReference type="Pfam" id="PF03372">
    <property type="entry name" value="Exo_endo_phos"/>
    <property type="match status" value="1"/>
</dbReference>
<dbReference type="Gene3D" id="3.60.10.10">
    <property type="entry name" value="Endonuclease/exonuclease/phosphatase"/>
    <property type="match status" value="1"/>
</dbReference>
<evidence type="ECO:0000256" key="15">
    <source>
        <dbReference type="ARBA" id="ARBA00022884"/>
    </source>
</evidence>
<dbReference type="EMBL" id="JBBPBK010000014">
    <property type="protein sequence ID" value="KAK9270394.1"/>
    <property type="molecule type" value="Genomic_DNA"/>
</dbReference>
<comment type="catalytic activity">
    <reaction evidence="1">
        <text>Exonucleolytic cleavage of poly(A) to 5'-AMP.</text>
        <dbReference type="EC" id="3.1.13.4"/>
    </reaction>
</comment>
<organism evidence="21 22">
    <name type="scientific">Liquidambar formosana</name>
    <name type="common">Formosan gum</name>
    <dbReference type="NCBI Taxonomy" id="63359"/>
    <lineage>
        <taxon>Eukaryota</taxon>
        <taxon>Viridiplantae</taxon>
        <taxon>Streptophyta</taxon>
        <taxon>Embryophyta</taxon>
        <taxon>Tracheophyta</taxon>
        <taxon>Spermatophyta</taxon>
        <taxon>Magnoliopsida</taxon>
        <taxon>eudicotyledons</taxon>
        <taxon>Gunneridae</taxon>
        <taxon>Pentapetalae</taxon>
        <taxon>Saxifragales</taxon>
        <taxon>Altingiaceae</taxon>
        <taxon>Liquidambar</taxon>
    </lineage>
</organism>
<dbReference type="EC" id="3.1.13.4" evidence="7"/>
<keyword evidence="10" id="KW-0479">Metal-binding</keyword>
<proteinExistence type="inferred from homology"/>
<name>A0AAP0NG26_LIQFO</name>
<dbReference type="GO" id="GO:0005737">
    <property type="term" value="C:cytoplasm"/>
    <property type="evidence" value="ECO:0007669"/>
    <property type="project" value="UniProtKB-SubCell"/>
</dbReference>
<dbReference type="InterPro" id="IPR036691">
    <property type="entry name" value="Endo/exonu/phosph_ase_sf"/>
</dbReference>
<evidence type="ECO:0000256" key="13">
    <source>
        <dbReference type="ARBA" id="ARBA00022839"/>
    </source>
</evidence>
<dbReference type="GO" id="GO:0003723">
    <property type="term" value="F:RNA binding"/>
    <property type="evidence" value="ECO:0007669"/>
    <property type="project" value="UniProtKB-KW"/>
</dbReference>
<sequence length="593" mass="66755">MGFQDSESMKCEVGVTLPYNTPVVGCEINPNVRVKCFDSLEAPPHSLIFNWFREQTNCSIHRVEVATVQCMSCVTLKLPVKESYHCSTKCFSDAWKSHLVRHRHAAETVSKTSNGDGQALGKLRSCGSWPAFGYASLFGECSAVVEREGKAWVKVGSSKTYVPSMDDFGLSLRLESVAVDCSLGIPLSPVNIKVTDPVIIAPASRPRCMIQIDRLKKSRNFNFEAQFSNAGTFSVLSYNIVSDLYARGGMYSYCPTWALAWEYRRHNLLQEIIGYDADILYLQEVQSDHFENFFKPELTKCGYSVVYKKKTKEVYTANQYIIDGCATFYRHDRFKEIIRYELEFDKTAMSIVDALEPGERARGSIRLMKDNVALVVILDTVDNGSIHDVFHSRICVANTHIHANSNFPDVKLCQVADLINGLEKITQLRIPLLICGDMNSLSGSDPHNFLVTGRLNPIHRETSQTTDPLDIYQHLKLHHSMPLVSAYSSLLQSGRVEERERRKMNSQTKEPLFTNFKPAFSGTLDYIFYTEDSLKVDGLLELLDYESAGTGLPSPLWSSDHIALMAKFSFKPPFGQGLYLSLPLNPWQHAAPK</sequence>
<dbReference type="GO" id="GO:0004535">
    <property type="term" value="F:poly(A)-specific ribonuclease activity"/>
    <property type="evidence" value="ECO:0007669"/>
    <property type="project" value="UniProtKB-EC"/>
</dbReference>
<dbReference type="Proteomes" id="UP001415857">
    <property type="component" value="Unassembled WGS sequence"/>
</dbReference>
<dbReference type="GO" id="GO:0046872">
    <property type="term" value="F:metal ion binding"/>
    <property type="evidence" value="ECO:0007669"/>
    <property type="project" value="UniProtKB-KW"/>
</dbReference>
<protein>
    <recommendedName>
        <fullName evidence="7">poly(A)-specific ribonuclease</fullName>
        <ecNumber evidence="7">3.1.13.4</ecNumber>
    </recommendedName>
</protein>
<evidence type="ECO:0000313" key="21">
    <source>
        <dbReference type="EMBL" id="KAK9270394.1"/>
    </source>
</evidence>
<evidence type="ECO:0000256" key="19">
    <source>
        <dbReference type="ARBA" id="ARBA00054840"/>
    </source>
</evidence>
<evidence type="ECO:0000256" key="7">
    <source>
        <dbReference type="ARBA" id="ARBA00012161"/>
    </source>
</evidence>
<comment type="similarity">
    <text evidence="5">Belongs to the CCR4/nocturin family.</text>
</comment>
<comment type="caution">
    <text evidence="21">The sequence shown here is derived from an EMBL/GenBank/DDBJ whole genome shotgun (WGS) entry which is preliminary data.</text>
</comment>
<dbReference type="PANTHER" id="PTHR12121:SF79">
    <property type="entry name" value="CARBON CATABOLITE REPRESSOR PROTEIN 4 HOMOLOG 1-LIKE ISOFORM X1"/>
    <property type="match status" value="1"/>
</dbReference>
<keyword evidence="11" id="KW-0677">Repeat</keyword>
<keyword evidence="12" id="KW-0378">Hydrolase</keyword>
<evidence type="ECO:0000256" key="3">
    <source>
        <dbReference type="ARBA" id="ARBA00004123"/>
    </source>
</evidence>
<dbReference type="SUPFAM" id="SSF56219">
    <property type="entry name" value="DNase I-like"/>
    <property type="match status" value="1"/>
</dbReference>
<dbReference type="FunFam" id="3.60.10.10:FF:000016">
    <property type="entry name" value="Carbon catabolite repressor protein 4 1"/>
    <property type="match status" value="1"/>
</dbReference>
<keyword evidence="17" id="KW-0804">Transcription</keyword>
<keyword evidence="18" id="KW-0539">Nucleus</keyword>
<dbReference type="PANTHER" id="PTHR12121">
    <property type="entry name" value="CARBON CATABOLITE REPRESSOR PROTEIN 4"/>
    <property type="match status" value="1"/>
</dbReference>
<keyword evidence="15" id="KW-0694">RNA-binding</keyword>
<dbReference type="InterPro" id="IPR050410">
    <property type="entry name" value="CCR4/nocturin_mRNA_transcr"/>
</dbReference>
<keyword evidence="9" id="KW-0540">Nuclease</keyword>
<keyword evidence="16" id="KW-0805">Transcription regulation</keyword>
<evidence type="ECO:0000256" key="18">
    <source>
        <dbReference type="ARBA" id="ARBA00023242"/>
    </source>
</evidence>
<evidence type="ECO:0000256" key="9">
    <source>
        <dbReference type="ARBA" id="ARBA00022722"/>
    </source>
</evidence>
<reference evidence="21 22" key="1">
    <citation type="journal article" date="2024" name="Plant J.">
        <title>Genome sequences and population genomics reveal climatic adaptation and genomic divergence between two closely related sweetgum species.</title>
        <authorList>
            <person name="Xu W.Q."/>
            <person name="Ren C.Q."/>
            <person name="Zhang X.Y."/>
            <person name="Comes H.P."/>
            <person name="Liu X.H."/>
            <person name="Li Y.G."/>
            <person name="Kettle C.J."/>
            <person name="Jalonen R."/>
            <person name="Gaisberger H."/>
            <person name="Ma Y.Z."/>
            <person name="Qiu Y.X."/>
        </authorList>
    </citation>
    <scope>NUCLEOTIDE SEQUENCE [LARGE SCALE GENOMIC DNA]</scope>
    <source>
        <strain evidence="21">Hangzhou</strain>
    </source>
</reference>
<keyword evidence="14" id="KW-0460">Magnesium</keyword>
<gene>
    <name evidence="21" type="ORF">L1049_025973</name>
</gene>
<evidence type="ECO:0000256" key="12">
    <source>
        <dbReference type="ARBA" id="ARBA00022801"/>
    </source>
</evidence>
<dbReference type="AlphaFoldDB" id="A0AAP0NG26"/>
<comment type="subcellular location">
    <subcellularLocation>
        <location evidence="4">Cytoplasm</location>
    </subcellularLocation>
    <subcellularLocation>
        <location evidence="3">Nucleus</location>
    </subcellularLocation>
</comment>
<comment type="subunit">
    <text evidence="6">Component of the CCR4-NOT complex, at least composed of CRR4 and CAF1 proteins.</text>
</comment>